<reference evidence="3" key="1">
    <citation type="submission" date="2023-09" db="EMBL/GenBank/DDBJ databases">
        <title>Paucibacter sp. APW11 Genome sequencing and assembly.</title>
        <authorList>
            <person name="Kim I."/>
        </authorList>
    </citation>
    <scope>NUCLEOTIDE SEQUENCE</scope>
    <source>
        <strain evidence="3">APW11</strain>
    </source>
</reference>
<evidence type="ECO:0000313" key="4">
    <source>
        <dbReference type="Proteomes" id="UP001246372"/>
    </source>
</evidence>
<dbReference type="Proteomes" id="UP001246372">
    <property type="component" value="Unassembled WGS sequence"/>
</dbReference>
<proteinExistence type="inferred from homology"/>
<evidence type="ECO:0000256" key="2">
    <source>
        <dbReference type="SAM" id="SignalP"/>
    </source>
</evidence>
<gene>
    <name evidence="3" type="ORF">RQP53_06085</name>
</gene>
<protein>
    <submittedName>
        <fullName evidence="3">TolC family protein</fullName>
    </submittedName>
</protein>
<name>A0ABU3P8C8_9BURK</name>
<dbReference type="PANTHER" id="PTHR30203">
    <property type="entry name" value="OUTER MEMBRANE CATION EFFLUX PROTEIN"/>
    <property type="match status" value="1"/>
</dbReference>
<dbReference type="PANTHER" id="PTHR30203:SF30">
    <property type="entry name" value="OUTER MEMBRANE PROTEIN-RELATED"/>
    <property type="match status" value="1"/>
</dbReference>
<keyword evidence="4" id="KW-1185">Reference proteome</keyword>
<evidence type="ECO:0000313" key="3">
    <source>
        <dbReference type="EMBL" id="MDT8998832.1"/>
    </source>
</evidence>
<dbReference type="Gene3D" id="1.20.1600.10">
    <property type="entry name" value="Outer membrane efflux proteins (OEP)"/>
    <property type="match status" value="1"/>
</dbReference>
<dbReference type="InterPro" id="IPR010131">
    <property type="entry name" value="MdtP/NodT-like"/>
</dbReference>
<dbReference type="InterPro" id="IPR003423">
    <property type="entry name" value="OMP_efflux"/>
</dbReference>
<comment type="similarity">
    <text evidence="1">Belongs to the outer membrane factor (OMF) (TC 1.B.17) family.</text>
</comment>
<feature type="signal peptide" evidence="2">
    <location>
        <begin position="1"/>
        <end position="28"/>
    </location>
</feature>
<dbReference type="Pfam" id="PF02321">
    <property type="entry name" value="OEP"/>
    <property type="match status" value="1"/>
</dbReference>
<dbReference type="RefSeq" id="WP_315649336.1">
    <property type="nucleotide sequence ID" value="NZ_JAVXZY010000002.1"/>
</dbReference>
<feature type="chain" id="PRO_5047415553" evidence="2">
    <location>
        <begin position="29"/>
        <end position="451"/>
    </location>
</feature>
<organism evidence="3 4">
    <name type="scientific">Roseateles aquae</name>
    <dbReference type="NCBI Taxonomy" id="3077235"/>
    <lineage>
        <taxon>Bacteria</taxon>
        <taxon>Pseudomonadati</taxon>
        <taxon>Pseudomonadota</taxon>
        <taxon>Betaproteobacteria</taxon>
        <taxon>Burkholderiales</taxon>
        <taxon>Sphaerotilaceae</taxon>
        <taxon>Roseateles</taxon>
    </lineage>
</organism>
<comment type="caution">
    <text evidence="3">The sequence shown here is derived from an EMBL/GenBank/DDBJ whole genome shotgun (WGS) entry which is preliminary data.</text>
</comment>
<dbReference type="EMBL" id="JAVXZY010000002">
    <property type="protein sequence ID" value="MDT8998832.1"/>
    <property type="molecule type" value="Genomic_DNA"/>
</dbReference>
<accession>A0ABU3P8C8</accession>
<dbReference type="SUPFAM" id="SSF56954">
    <property type="entry name" value="Outer membrane efflux proteins (OEP)"/>
    <property type="match status" value="1"/>
</dbReference>
<evidence type="ECO:0000256" key="1">
    <source>
        <dbReference type="ARBA" id="ARBA00007613"/>
    </source>
</evidence>
<sequence length="451" mass="49260">MKLLPSSALKGLLAAGMLTALFSAPVLAQTRCGEEESGSAKVAREAAALELSSEDPRAQLQRLVDMALKRSPALGVSKLLAQAARDDWEETKAARLPQISLNAMTVGIGAKQDGITTTKGLQGRVGVSLSAPLFDFGRQQQLTAWRSQLADAARLGLISTEQQLALQTVSLAMERSRYQLQIQVYQQYVRKMSCIVEALETIVRADRGRSSELVQAHKNQQQAELAVEQTYSALRQAEVRLKRFVGDDLPPSASYAALLTTVPDLAKMQDDILLAPEVEQLDAQARAQASYAESVAAGQKPQLSWVLSGNLAGGASRTSDYTAGISLNMPLYQAGADAALSAARRRAEATRLQREESVQARRYRIAELHEAALSSFDRARRTVEILRNSERVRATTLQQWQQLGRRSLFDVMGAEGDYYSTRIAHVNALFDGQQAVAMMWSMGRGVMAPLR</sequence>
<keyword evidence="2" id="KW-0732">Signal</keyword>